<accession>A0A0M0JC09</accession>
<dbReference type="SUPFAM" id="SSF47473">
    <property type="entry name" value="EF-hand"/>
    <property type="match status" value="1"/>
</dbReference>
<evidence type="ECO:0000313" key="4">
    <source>
        <dbReference type="Proteomes" id="UP000037460"/>
    </source>
</evidence>
<dbReference type="InterPro" id="IPR011992">
    <property type="entry name" value="EF-hand-dom_pair"/>
</dbReference>
<dbReference type="SMART" id="SM00054">
    <property type="entry name" value="EFh"/>
    <property type="match status" value="2"/>
</dbReference>
<dbReference type="Proteomes" id="UP000037460">
    <property type="component" value="Unassembled WGS sequence"/>
</dbReference>
<dbReference type="GO" id="GO:0005509">
    <property type="term" value="F:calcium ion binding"/>
    <property type="evidence" value="ECO:0007669"/>
    <property type="project" value="InterPro"/>
</dbReference>
<dbReference type="InterPro" id="IPR018247">
    <property type="entry name" value="EF_Hand_1_Ca_BS"/>
</dbReference>
<dbReference type="EMBL" id="JWZX01003125">
    <property type="protein sequence ID" value="KOO24109.1"/>
    <property type="molecule type" value="Genomic_DNA"/>
</dbReference>
<dbReference type="CDD" id="cd00051">
    <property type="entry name" value="EFh"/>
    <property type="match status" value="1"/>
</dbReference>
<organism evidence="3 4">
    <name type="scientific">Chrysochromulina tobinii</name>
    <dbReference type="NCBI Taxonomy" id="1460289"/>
    <lineage>
        <taxon>Eukaryota</taxon>
        <taxon>Haptista</taxon>
        <taxon>Haptophyta</taxon>
        <taxon>Prymnesiophyceae</taxon>
        <taxon>Prymnesiales</taxon>
        <taxon>Chrysochromulinaceae</taxon>
        <taxon>Chrysochromulina</taxon>
    </lineage>
</organism>
<sequence>MLLHPQRQREVIKLYKHFRLQHQEGVCRVARFSQLLKLKFPTEDRAHREAMLQLCAAHEQAEAEAAAKARTHKINVEKLFCALDVGGEGTIDLDEFLNLSKLLDVPRSRLRAMFLARDVDGSGDLDLDEFSRLVDDMGLLEHAETLAEHAEARRTDLRSQKELWRIGLPEEKPKTKAIPKLTERPSLATLSCAMGNVRRAMTLGEAGTPLRAERLI</sequence>
<evidence type="ECO:0000313" key="3">
    <source>
        <dbReference type="EMBL" id="KOO24109.1"/>
    </source>
</evidence>
<comment type="caution">
    <text evidence="3">The sequence shown here is derived from an EMBL/GenBank/DDBJ whole genome shotgun (WGS) entry which is preliminary data.</text>
</comment>
<dbReference type="InterPro" id="IPR002048">
    <property type="entry name" value="EF_hand_dom"/>
</dbReference>
<reference evidence="4" key="1">
    <citation type="journal article" date="2015" name="PLoS Genet.">
        <title>Genome Sequence and Transcriptome Analyses of Chrysochromulina tobin: Metabolic Tools for Enhanced Algal Fitness in the Prominent Order Prymnesiales (Haptophyceae).</title>
        <authorList>
            <person name="Hovde B.T."/>
            <person name="Deodato C.R."/>
            <person name="Hunsperger H.M."/>
            <person name="Ryken S.A."/>
            <person name="Yost W."/>
            <person name="Jha R.K."/>
            <person name="Patterson J."/>
            <person name="Monnat R.J. Jr."/>
            <person name="Barlow S.B."/>
            <person name="Starkenburg S.R."/>
            <person name="Cattolico R.A."/>
        </authorList>
    </citation>
    <scope>NUCLEOTIDE SEQUENCE</scope>
    <source>
        <strain evidence="4">CCMP291</strain>
    </source>
</reference>
<feature type="domain" description="EF-hand" evidence="2">
    <location>
        <begin position="105"/>
        <end position="140"/>
    </location>
</feature>
<protein>
    <recommendedName>
        <fullName evidence="2">EF-hand domain-containing protein</fullName>
    </recommendedName>
</protein>
<evidence type="ECO:0000259" key="2">
    <source>
        <dbReference type="PROSITE" id="PS50222"/>
    </source>
</evidence>
<proteinExistence type="predicted"/>
<dbReference type="PROSITE" id="PS50222">
    <property type="entry name" value="EF_HAND_2"/>
    <property type="match status" value="1"/>
</dbReference>
<keyword evidence="1" id="KW-0106">Calcium</keyword>
<dbReference type="AlphaFoldDB" id="A0A0M0JC09"/>
<keyword evidence="4" id="KW-1185">Reference proteome</keyword>
<dbReference type="Gene3D" id="1.10.238.10">
    <property type="entry name" value="EF-hand"/>
    <property type="match status" value="1"/>
</dbReference>
<dbReference type="PROSITE" id="PS00018">
    <property type="entry name" value="EF_HAND_1"/>
    <property type="match status" value="1"/>
</dbReference>
<name>A0A0M0JC09_9EUKA</name>
<evidence type="ECO:0000256" key="1">
    <source>
        <dbReference type="ARBA" id="ARBA00022837"/>
    </source>
</evidence>
<gene>
    <name evidence="3" type="ORF">Ctob_001631</name>
</gene>
<dbReference type="OrthoDB" id="186625at2759"/>